<feature type="compositionally biased region" description="Polar residues" evidence="1">
    <location>
        <begin position="1025"/>
        <end position="1036"/>
    </location>
</feature>
<name>A0AAF3J6I7_9BILA</name>
<keyword evidence="3" id="KW-1185">Reference proteome</keyword>
<evidence type="ECO:0000259" key="2">
    <source>
        <dbReference type="PROSITE" id="PS50003"/>
    </source>
</evidence>
<feature type="region of interest" description="Disordered" evidence="1">
    <location>
        <begin position="1024"/>
        <end position="1082"/>
    </location>
</feature>
<evidence type="ECO:0000313" key="3">
    <source>
        <dbReference type="Proteomes" id="UP000887575"/>
    </source>
</evidence>
<dbReference type="Gene3D" id="2.30.29.30">
    <property type="entry name" value="Pleckstrin-homology domain (PH domain)/Phosphotyrosine-binding domain (PTB)"/>
    <property type="match status" value="2"/>
</dbReference>
<proteinExistence type="predicted"/>
<feature type="compositionally biased region" description="Low complexity" evidence="1">
    <location>
        <begin position="736"/>
        <end position="752"/>
    </location>
</feature>
<dbReference type="PROSITE" id="PS50003">
    <property type="entry name" value="PH_DOMAIN"/>
    <property type="match status" value="1"/>
</dbReference>
<feature type="compositionally biased region" description="Polar residues" evidence="1">
    <location>
        <begin position="476"/>
        <end position="486"/>
    </location>
</feature>
<feature type="compositionally biased region" description="Polar residues" evidence="1">
    <location>
        <begin position="662"/>
        <end position="677"/>
    </location>
</feature>
<feature type="region of interest" description="Disordered" evidence="1">
    <location>
        <begin position="970"/>
        <end position="1007"/>
    </location>
</feature>
<dbReference type="Proteomes" id="UP000887575">
    <property type="component" value="Unassembled WGS sequence"/>
</dbReference>
<dbReference type="SMART" id="SM00233">
    <property type="entry name" value="PH"/>
    <property type="match status" value="1"/>
</dbReference>
<evidence type="ECO:0000256" key="1">
    <source>
        <dbReference type="SAM" id="MobiDB-lite"/>
    </source>
</evidence>
<dbReference type="InterPro" id="IPR011993">
    <property type="entry name" value="PH-like_dom_sf"/>
</dbReference>
<feature type="domain" description="PH" evidence="2">
    <location>
        <begin position="37"/>
        <end position="132"/>
    </location>
</feature>
<sequence length="1082" mass="117191">MGCVIEPEFALAKTKKIEKTRMPSTLLEEEPGVLKSGVISCGWTPVKSKKSFYAVLVERALELHESEKTYRKKKPPKHTIDLSVAFNVHTDHFDPKMKRCMCLSGPDDALLIKGENENSTNDWYSAILDALIPARATRLGRPVQPLEFFEYVWDVEIVQQPKLKRAPAASKTEEPTPNMCEKTPGLSGPKRLCFYAHTIILCKRRIESVTANLLPDEGVPPFATEDFIELSRKYIATFGCCEKYFLIRMGRGSPMGACELWAQCENEEVAADIHDKLNRIIEREAEKKKKLGNGPVMPGLSHHHPPRNRVVDLSIRDRINTLPATEKKRIGSPSFGSQVGSRKTSFTGTPMGGGFESPFGFKSGAGPPGRINSISSMPHYNSGKMPRRPSEVPSDSASRKNTPRDGRPIGLDALQRLQPNVSQSTQEETEDSGGTLRLEGSTREADSVSMNSRRSIAVEATIERRPPSMSEDTDMEATSSCSSTAGMPSGIPEDYAPMDAADWTVDGSFLIPTNGSKDKQYHLDEVRSYVSDSSDSCYSSLANNTGATLNKPGPQPPRAYSFGARTVPQAVAATFNNGTNVTMDSGASLESASKEALVAKSGLLTPLDPETQRLRAFSLGSKHLYARPFRKLSQHANRSTRHSQTTASGVSLASSSNASSTGQPTTSSSNHQISAITSDPACDGTRNRSGSFGSGRSTPFNRRGGSVGGPGSERGPSHDHLVEIDFGGAGMGRSGSGSVHSVDSPSRSRTSSFGGKTEFQRPTIGEPSEEEPIHEEPLPIPATITQSILKNSIFKDFHGNEYGDYVATQINDPTVFVQAGAAEEVAYCVQHHLGTAPQDVGRQSQHFETIQETTSGNNSRCSSRTSIHKIDDDYAFMDGSEKEMKRSGGRSPLSGVSARARSRSTGRPVNQTSTPVVLEADEDYVGCKIASFENGRNSETSSESALTIDTNVQTPTSSTVSPAVHRAFVGKPKQEHKKSFQEHLTSPLALPSNPMPKPSSLPHQMNEPHSTLNYAMLQVSLEPKLNNTSPNSQKNGVAQPRRSRSRSGTSPVRFGSKTSAATATSAPMPPETIEYTILQGKP</sequence>
<feature type="region of interest" description="Disordered" evidence="1">
    <location>
        <begin position="881"/>
        <end position="911"/>
    </location>
</feature>
<reference evidence="4" key="1">
    <citation type="submission" date="2024-02" db="UniProtKB">
        <authorList>
            <consortium name="WormBaseParasite"/>
        </authorList>
    </citation>
    <scope>IDENTIFICATION</scope>
</reference>
<feature type="compositionally biased region" description="Low complexity" evidence="1">
    <location>
        <begin position="1056"/>
        <end position="1066"/>
    </location>
</feature>
<dbReference type="InterPro" id="IPR001849">
    <property type="entry name" value="PH_domain"/>
</dbReference>
<dbReference type="AlphaFoldDB" id="A0AAF3J6I7"/>
<feature type="compositionally biased region" description="Polar residues" evidence="1">
    <location>
        <begin position="334"/>
        <end position="348"/>
    </location>
</feature>
<organism evidence="3 4">
    <name type="scientific">Mesorhabditis belari</name>
    <dbReference type="NCBI Taxonomy" id="2138241"/>
    <lineage>
        <taxon>Eukaryota</taxon>
        <taxon>Metazoa</taxon>
        <taxon>Ecdysozoa</taxon>
        <taxon>Nematoda</taxon>
        <taxon>Chromadorea</taxon>
        <taxon>Rhabditida</taxon>
        <taxon>Rhabditina</taxon>
        <taxon>Rhabditomorpha</taxon>
        <taxon>Rhabditoidea</taxon>
        <taxon>Rhabditidae</taxon>
        <taxon>Mesorhabditinae</taxon>
        <taxon>Mesorhabditis</taxon>
    </lineage>
</organism>
<protein>
    <recommendedName>
        <fullName evidence="2">PH domain-containing protein</fullName>
    </recommendedName>
</protein>
<feature type="compositionally biased region" description="Basic residues" evidence="1">
    <location>
        <begin position="632"/>
        <end position="641"/>
    </location>
</feature>
<feature type="region of interest" description="Disordered" evidence="1">
    <location>
        <begin position="288"/>
        <end position="307"/>
    </location>
</feature>
<feature type="compositionally biased region" description="Low complexity" evidence="1">
    <location>
        <begin position="645"/>
        <end position="661"/>
    </location>
</feature>
<feature type="region of interest" description="Disordered" evidence="1">
    <location>
        <begin position="325"/>
        <end position="487"/>
    </location>
</feature>
<dbReference type="SUPFAM" id="SSF50729">
    <property type="entry name" value="PH domain-like"/>
    <property type="match status" value="1"/>
</dbReference>
<accession>A0AAF3J6I7</accession>
<feature type="compositionally biased region" description="Low complexity" evidence="1">
    <location>
        <begin position="687"/>
        <end position="697"/>
    </location>
</feature>
<dbReference type="WBParaSite" id="MBELARI_LOCUS19287">
    <property type="protein sequence ID" value="MBELARI_LOCUS19287"/>
    <property type="gene ID" value="MBELARI_LOCUS19287"/>
</dbReference>
<feature type="region of interest" description="Disordered" evidence="1">
    <location>
        <begin position="632"/>
        <end position="777"/>
    </location>
</feature>
<feature type="compositionally biased region" description="Polar residues" evidence="1">
    <location>
        <begin position="417"/>
        <end position="426"/>
    </location>
</feature>
<evidence type="ECO:0000313" key="4">
    <source>
        <dbReference type="WBParaSite" id="MBELARI_LOCUS19287"/>
    </source>
</evidence>